<dbReference type="EMBL" id="JBBPBN010000357">
    <property type="protein sequence ID" value="KAK8488275.1"/>
    <property type="molecule type" value="Genomic_DNA"/>
</dbReference>
<reference evidence="2 3" key="1">
    <citation type="journal article" date="2024" name="G3 (Bethesda)">
        <title>Genome assembly of Hibiscus sabdariffa L. provides insights into metabolisms of medicinal natural products.</title>
        <authorList>
            <person name="Kim T."/>
        </authorList>
    </citation>
    <scope>NUCLEOTIDE SEQUENCE [LARGE SCALE GENOMIC DNA]</scope>
    <source>
        <strain evidence="2">TK-2024</strain>
        <tissue evidence="2">Old leaves</tissue>
    </source>
</reference>
<feature type="region of interest" description="Disordered" evidence="1">
    <location>
        <begin position="39"/>
        <end position="69"/>
    </location>
</feature>
<dbReference type="Proteomes" id="UP001396334">
    <property type="component" value="Unassembled WGS sequence"/>
</dbReference>
<evidence type="ECO:0008006" key="4">
    <source>
        <dbReference type="Google" id="ProtNLM"/>
    </source>
</evidence>
<evidence type="ECO:0000313" key="2">
    <source>
        <dbReference type="EMBL" id="KAK8488275.1"/>
    </source>
</evidence>
<evidence type="ECO:0000256" key="1">
    <source>
        <dbReference type="SAM" id="MobiDB-lite"/>
    </source>
</evidence>
<dbReference type="Pfam" id="PF12023">
    <property type="entry name" value="DUF3511"/>
    <property type="match status" value="1"/>
</dbReference>
<comment type="caution">
    <text evidence="2">The sequence shown here is derived from an EMBL/GenBank/DDBJ whole genome shotgun (WGS) entry which is preliminary data.</text>
</comment>
<dbReference type="PANTHER" id="PTHR33193:SF50">
    <property type="entry name" value="DUF3511 DOMAIN PROTEIN"/>
    <property type="match status" value="1"/>
</dbReference>
<evidence type="ECO:0000313" key="3">
    <source>
        <dbReference type="Proteomes" id="UP001396334"/>
    </source>
</evidence>
<proteinExistence type="predicted"/>
<protein>
    <recommendedName>
        <fullName evidence="4">DUF3511 domain protein</fullName>
    </recommendedName>
</protein>
<accession>A0ABR2A5K6</accession>
<sequence length="117" mass="13879">MEDFWHSSHRAAGGEARNFEIIDANMLKYVNKVCFSRPRISYDPSPPFDQKPVEKKKKMKKPSPSSSISTWFSEPAIKRKMRLTKYKMYTLEGQIKDSLKKGHKWIKKKYRKLVYGY</sequence>
<gene>
    <name evidence="2" type="ORF">V6N11_066214</name>
</gene>
<dbReference type="InterPro" id="IPR021899">
    <property type="entry name" value="DUF3511"/>
</dbReference>
<name>A0ABR2A5K6_9ROSI</name>
<dbReference type="PANTHER" id="PTHR33193">
    <property type="entry name" value="DOMAIN PROTEIN, PUTATIVE (DUF3511)-RELATED"/>
    <property type="match status" value="1"/>
</dbReference>
<organism evidence="2 3">
    <name type="scientific">Hibiscus sabdariffa</name>
    <name type="common">roselle</name>
    <dbReference type="NCBI Taxonomy" id="183260"/>
    <lineage>
        <taxon>Eukaryota</taxon>
        <taxon>Viridiplantae</taxon>
        <taxon>Streptophyta</taxon>
        <taxon>Embryophyta</taxon>
        <taxon>Tracheophyta</taxon>
        <taxon>Spermatophyta</taxon>
        <taxon>Magnoliopsida</taxon>
        <taxon>eudicotyledons</taxon>
        <taxon>Gunneridae</taxon>
        <taxon>Pentapetalae</taxon>
        <taxon>rosids</taxon>
        <taxon>malvids</taxon>
        <taxon>Malvales</taxon>
        <taxon>Malvaceae</taxon>
        <taxon>Malvoideae</taxon>
        <taxon>Hibiscus</taxon>
    </lineage>
</organism>
<keyword evidence="3" id="KW-1185">Reference proteome</keyword>